<dbReference type="InterPro" id="IPR051014">
    <property type="entry name" value="Cation_Transport_ATPase_IB"/>
</dbReference>
<dbReference type="KEGG" id="dpd:Deipe_4302"/>
<keyword evidence="4" id="KW-1278">Translocase</keyword>
<dbReference type="EMBL" id="CP003383">
    <property type="protein sequence ID" value="AFZ69643.1"/>
    <property type="molecule type" value="Genomic_DNA"/>
</dbReference>
<dbReference type="AlphaFoldDB" id="L0A709"/>
<dbReference type="Gene3D" id="3.40.1110.10">
    <property type="entry name" value="Calcium-transporting ATPase, cytoplasmic domain N"/>
    <property type="match status" value="1"/>
</dbReference>
<dbReference type="Proteomes" id="UP000010467">
    <property type="component" value="Plasmid pDEIPE01"/>
</dbReference>
<dbReference type="PANTHER" id="PTHR48085">
    <property type="entry name" value="CADMIUM/ZINC-TRANSPORTING ATPASE HMA2-RELATED"/>
    <property type="match status" value="1"/>
</dbReference>
<comment type="similarity">
    <text evidence="2 7">Belongs to the cation transport ATPase (P-type) (TC 3.A.3) family. Type IB subfamily.</text>
</comment>
<dbReference type="SFLD" id="SFLDG00002">
    <property type="entry name" value="C1.7:_P-type_atpase_like"/>
    <property type="match status" value="1"/>
</dbReference>
<keyword evidence="7" id="KW-0547">Nucleotide-binding</keyword>
<evidence type="ECO:0000256" key="5">
    <source>
        <dbReference type="ARBA" id="ARBA00022989"/>
    </source>
</evidence>
<dbReference type="InterPro" id="IPR018303">
    <property type="entry name" value="ATPase_P-typ_P_site"/>
</dbReference>
<dbReference type="GO" id="GO:0019829">
    <property type="term" value="F:ATPase-coupled monoatomic cation transmembrane transporter activity"/>
    <property type="evidence" value="ECO:0007669"/>
    <property type="project" value="InterPro"/>
</dbReference>
<evidence type="ECO:0000256" key="8">
    <source>
        <dbReference type="SAM" id="MobiDB-lite"/>
    </source>
</evidence>
<evidence type="ECO:0000256" key="4">
    <source>
        <dbReference type="ARBA" id="ARBA00022967"/>
    </source>
</evidence>
<evidence type="ECO:0000313" key="11">
    <source>
        <dbReference type="Proteomes" id="UP000010467"/>
    </source>
</evidence>
<comment type="subcellular location">
    <subcellularLocation>
        <location evidence="7">Cell membrane</location>
    </subcellularLocation>
    <subcellularLocation>
        <location evidence="1">Membrane</location>
    </subcellularLocation>
</comment>
<dbReference type="SUPFAM" id="SSF81653">
    <property type="entry name" value="Calcium ATPase, transduction domain A"/>
    <property type="match status" value="1"/>
</dbReference>
<dbReference type="InterPro" id="IPR023299">
    <property type="entry name" value="ATPase_P-typ_cyto_dom_N"/>
</dbReference>
<evidence type="ECO:0000256" key="2">
    <source>
        <dbReference type="ARBA" id="ARBA00006024"/>
    </source>
</evidence>
<organism evidence="10 11">
    <name type="scientific">Deinococcus peraridilitoris (strain DSM 19664 / LMG 22246 / CIP 109416 / KR-200)</name>
    <dbReference type="NCBI Taxonomy" id="937777"/>
    <lineage>
        <taxon>Bacteria</taxon>
        <taxon>Thermotogati</taxon>
        <taxon>Deinococcota</taxon>
        <taxon>Deinococci</taxon>
        <taxon>Deinococcales</taxon>
        <taxon>Deinococcaceae</taxon>
        <taxon>Deinococcus</taxon>
    </lineage>
</organism>
<dbReference type="Pfam" id="PF00702">
    <property type="entry name" value="Hydrolase"/>
    <property type="match status" value="1"/>
</dbReference>
<keyword evidence="5" id="KW-1133">Transmembrane helix</keyword>
<dbReference type="InterPro" id="IPR001757">
    <property type="entry name" value="P_typ_ATPase"/>
</dbReference>
<evidence type="ECO:0000256" key="3">
    <source>
        <dbReference type="ARBA" id="ARBA00022692"/>
    </source>
</evidence>
<dbReference type="InterPro" id="IPR027256">
    <property type="entry name" value="P-typ_ATPase_IB"/>
</dbReference>
<proteinExistence type="inferred from homology"/>
<keyword evidence="7" id="KW-0067">ATP-binding</keyword>
<dbReference type="Pfam" id="PF00122">
    <property type="entry name" value="E1-E2_ATPase"/>
    <property type="match status" value="1"/>
</dbReference>
<dbReference type="SFLD" id="SFLDS00003">
    <property type="entry name" value="Haloacid_Dehalogenase"/>
    <property type="match status" value="1"/>
</dbReference>
<keyword evidence="7" id="KW-0479">Metal-binding</keyword>
<evidence type="ECO:0000256" key="6">
    <source>
        <dbReference type="ARBA" id="ARBA00023136"/>
    </source>
</evidence>
<dbReference type="PANTHER" id="PTHR48085:SF5">
    <property type="entry name" value="CADMIUM_ZINC-TRANSPORTING ATPASE HMA4-RELATED"/>
    <property type="match status" value="1"/>
</dbReference>
<dbReference type="NCBIfam" id="TIGR01525">
    <property type="entry name" value="ATPase-IB_hvy"/>
    <property type="match status" value="1"/>
</dbReference>
<dbReference type="GO" id="GO:0046872">
    <property type="term" value="F:metal ion binding"/>
    <property type="evidence" value="ECO:0007669"/>
    <property type="project" value="UniProtKB-KW"/>
</dbReference>
<accession>L0A709</accession>
<dbReference type="GO" id="GO:0005886">
    <property type="term" value="C:plasma membrane"/>
    <property type="evidence" value="ECO:0007669"/>
    <property type="project" value="UniProtKB-SubCell"/>
</dbReference>
<evidence type="ECO:0000256" key="1">
    <source>
        <dbReference type="ARBA" id="ARBA00004370"/>
    </source>
</evidence>
<keyword evidence="10" id="KW-0614">Plasmid</keyword>
<dbReference type="InterPro" id="IPR023214">
    <property type="entry name" value="HAD_sf"/>
</dbReference>
<dbReference type="InterPro" id="IPR036412">
    <property type="entry name" value="HAD-like_sf"/>
</dbReference>
<dbReference type="SFLD" id="SFLDF00027">
    <property type="entry name" value="p-type_atpase"/>
    <property type="match status" value="1"/>
</dbReference>
<dbReference type="Gene3D" id="3.40.50.1000">
    <property type="entry name" value="HAD superfamily/HAD-like"/>
    <property type="match status" value="1"/>
</dbReference>
<feature type="domain" description="P-type ATPase A" evidence="9">
    <location>
        <begin position="274"/>
        <end position="372"/>
    </location>
</feature>
<dbReference type="PROSITE" id="PS00154">
    <property type="entry name" value="ATPASE_E1_E2"/>
    <property type="match status" value="1"/>
</dbReference>
<keyword evidence="3" id="KW-0812">Transmembrane</keyword>
<dbReference type="GO" id="GO:0016887">
    <property type="term" value="F:ATP hydrolysis activity"/>
    <property type="evidence" value="ECO:0007669"/>
    <property type="project" value="InterPro"/>
</dbReference>
<dbReference type="GO" id="GO:0005524">
    <property type="term" value="F:ATP binding"/>
    <property type="evidence" value="ECO:0007669"/>
    <property type="project" value="UniProtKB-UniRule"/>
</dbReference>
<gene>
    <name evidence="10" type="ordered locus">Deipe_4302</name>
</gene>
<dbReference type="InterPro" id="IPR008250">
    <property type="entry name" value="ATPase_P-typ_transduc_dom_A_sf"/>
</dbReference>
<dbReference type="Pfam" id="PF19991">
    <property type="entry name" value="HMA_2"/>
    <property type="match status" value="1"/>
</dbReference>
<dbReference type="PRINTS" id="PR00119">
    <property type="entry name" value="CATATPASE"/>
</dbReference>
<sequence length="795" mass="84631">MTAERFSSIAGVQESSLQTGARSILVRYDPARQELAAVLTEMTKVLEERLPGSAGPSSSLPVSNHAERWSPQANMRVIHSLPGRLRLHIAALSARSALAAQLDTALKGFRGVQTVEVQQRQGFLIVGYDASTSDAPTILKLVEQLLVQPTTSSPAGEVTHAQSAPPTNTQGLRSLLIPTAAIVLAVTGGWPALVMRGVIIVAALPLARRAVRGASELRLNVDQLDLTALIVLTWRGDYLIVGIMTWLMALGDVIRSKTMARARREVSHLISVAHQQAWIERDGAVVSIPVHLLRPGDTVVVYPGDQIPVDGVITQGDALVDEKMLSGEARPLHKSTGDLVFALTMMVDGQISVQVQHIGKETRAGRIVELIENAPLSDTRIQNYAAKIGDRLVGPIFALALVTYLLGADSLRVAGVLILDFASGIRVSAPTTILSAMTGAAKQGLFIKGGKALETLVKVDAVVFDKTGTLTRGEPVVQAVHALDAEWTADEVLRLTACAEANLKHPAAHAIVKEALTRGLVITPPTQMDYSMGLGVRSIVGEHTLQVGSERYMQHCGIDISHAAILTAENHMSANSLVFIAVGERLVGLLSYTDPRREESAEVIQALLERGVKRIVMLTGDNQRSAHAIARGTGITDVIAEASPEQKAEVIQALRDEGYTVAFVGDGINDAPAFTRANVAISLPQGADVAREVSDVILLDGDLRGLPLALDLSREAMQVLKQNVNIVVWPTALGIAMAVMGRTTPLMSTVISHGTTIVAGLNGLRPLFPKSQPVLPSASPPGDVPSRAGRTTRSM</sequence>
<evidence type="ECO:0000259" key="9">
    <source>
        <dbReference type="Pfam" id="PF00122"/>
    </source>
</evidence>
<keyword evidence="7" id="KW-1003">Cell membrane</keyword>
<dbReference type="PATRIC" id="fig|937777.3.peg.4332"/>
<evidence type="ECO:0000256" key="7">
    <source>
        <dbReference type="RuleBase" id="RU362081"/>
    </source>
</evidence>
<dbReference type="InterPro" id="IPR059000">
    <property type="entry name" value="ATPase_P-type_domA"/>
</dbReference>
<reference evidence="11" key="1">
    <citation type="submission" date="2012-03" db="EMBL/GenBank/DDBJ databases">
        <title>Complete sequence of plasmid 1 of Deinococcus peraridilitoris DSM 19664.</title>
        <authorList>
            <person name="Lucas S."/>
            <person name="Copeland A."/>
            <person name="Lapidus A."/>
            <person name="Glavina del Rio T."/>
            <person name="Dalin E."/>
            <person name="Tice H."/>
            <person name="Bruce D."/>
            <person name="Goodwin L."/>
            <person name="Pitluck S."/>
            <person name="Peters L."/>
            <person name="Mikhailova N."/>
            <person name="Lu M."/>
            <person name="Kyrpides N."/>
            <person name="Mavromatis K."/>
            <person name="Ivanova N."/>
            <person name="Brettin T."/>
            <person name="Detter J.C."/>
            <person name="Han C."/>
            <person name="Larimer F."/>
            <person name="Land M."/>
            <person name="Hauser L."/>
            <person name="Markowitz V."/>
            <person name="Cheng J.-F."/>
            <person name="Hugenholtz P."/>
            <person name="Woyke T."/>
            <person name="Wu D."/>
            <person name="Pukall R."/>
            <person name="Steenblock K."/>
            <person name="Brambilla E."/>
            <person name="Klenk H.-P."/>
            <person name="Eisen J.A."/>
        </authorList>
    </citation>
    <scope>NUCLEOTIDE SEQUENCE [LARGE SCALE GENOMIC DNA]</scope>
    <source>
        <strain evidence="11">DSM 19664 / LMG 22246 / CIP 109416 / KR-200</strain>
        <plasmid evidence="11">Plasmid pDEIPE01</plasmid>
    </source>
</reference>
<evidence type="ECO:0000313" key="10">
    <source>
        <dbReference type="EMBL" id="AFZ69643.1"/>
    </source>
</evidence>
<dbReference type="NCBIfam" id="TIGR01494">
    <property type="entry name" value="ATPase_P-type"/>
    <property type="match status" value="1"/>
</dbReference>
<protein>
    <submittedName>
        <fullName evidence="10">Heavy metal translocating P-type ATPase</fullName>
    </submittedName>
</protein>
<name>L0A709_DEIPD</name>
<geneLocation type="plasmid" evidence="10 11">
    <name>pDEIPE01</name>
</geneLocation>
<feature type="region of interest" description="Disordered" evidence="8">
    <location>
        <begin position="771"/>
        <end position="795"/>
    </location>
</feature>
<dbReference type="Gene3D" id="2.70.150.10">
    <property type="entry name" value="Calcium-transporting ATPase, cytoplasmic transduction domain A"/>
    <property type="match status" value="1"/>
</dbReference>
<keyword evidence="11" id="KW-1185">Reference proteome</keyword>
<dbReference type="InterPro" id="IPR044492">
    <property type="entry name" value="P_typ_ATPase_HD_dom"/>
</dbReference>
<keyword evidence="6" id="KW-0472">Membrane</keyword>
<dbReference type="SUPFAM" id="SSF56784">
    <property type="entry name" value="HAD-like"/>
    <property type="match status" value="1"/>
</dbReference>
<dbReference type="HOGENOM" id="CLU_001771_6_3_0"/>